<sequence length="169" mass="19822">MELSLYERVKIHAMESDFSRLSLDGQEVVYMGQSITAPSRWDKKLLRHSFALYGLIKREVLQIRFHLESNQVIESKIFKGRYKSVSDYKSIMNTMLELESLSRKYGLKILKAEIAHTHLSECRIDKKNLKFCMLSESDLQVAKRLKQFRNYPIEIKAIAKDGLVFKKVF</sequence>
<dbReference type="RefSeq" id="WP_133296953.1">
    <property type="nucleotide sequence ID" value="NZ_QDKL01000003.1"/>
</dbReference>
<name>A0ABY0IFH9_9BACT</name>
<accession>A0ABY0IFH9</accession>
<dbReference type="EMBL" id="QDKL01000003">
    <property type="protein sequence ID" value="RZF20566.1"/>
    <property type="molecule type" value="Genomic_DNA"/>
</dbReference>
<comment type="caution">
    <text evidence="1">The sequence shown here is derived from an EMBL/GenBank/DDBJ whole genome shotgun (WGS) entry which is preliminary data.</text>
</comment>
<reference evidence="2" key="1">
    <citation type="journal article" date="2019" name="Int. J. Syst. Evol. Microbiol.">
        <title>Halobacteriovorax valvorus sp. nov., a novel prokaryotic predator isolated from coastal seawater of China.</title>
        <authorList>
            <person name="Chen M.-X."/>
        </authorList>
    </citation>
    <scope>NUCLEOTIDE SEQUENCE [LARGE SCALE GENOMIC DNA]</scope>
    <source>
        <strain evidence="2">BL9</strain>
    </source>
</reference>
<proteinExistence type="predicted"/>
<evidence type="ECO:0000313" key="1">
    <source>
        <dbReference type="EMBL" id="RZF20566.1"/>
    </source>
</evidence>
<protein>
    <submittedName>
        <fullName evidence="1">Uncharacterized protein</fullName>
    </submittedName>
</protein>
<organism evidence="1 2">
    <name type="scientific">Halobacteriovorax vibrionivorans</name>
    <dbReference type="NCBI Taxonomy" id="2152716"/>
    <lineage>
        <taxon>Bacteria</taxon>
        <taxon>Pseudomonadati</taxon>
        <taxon>Bdellovibrionota</taxon>
        <taxon>Bacteriovoracia</taxon>
        <taxon>Bacteriovoracales</taxon>
        <taxon>Halobacteriovoraceae</taxon>
        <taxon>Halobacteriovorax</taxon>
    </lineage>
</organism>
<gene>
    <name evidence="1" type="ORF">DAY19_11310</name>
</gene>
<dbReference type="Proteomes" id="UP000443582">
    <property type="component" value="Unassembled WGS sequence"/>
</dbReference>
<keyword evidence="2" id="KW-1185">Reference proteome</keyword>
<evidence type="ECO:0000313" key="2">
    <source>
        <dbReference type="Proteomes" id="UP000443582"/>
    </source>
</evidence>